<dbReference type="GO" id="GO:0005524">
    <property type="term" value="F:ATP binding"/>
    <property type="evidence" value="ECO:0007669"/>
    <property type="project" value="UniProtKB-KW"/>
</dbReference>
<evidence type="ECO:0000256" key="10">
    <source>
        <dbReference type="ARBA" id="ARBA00032441"/>
    </source>
</evidence>
<dbReference type="AlphaFoldDB" id="A0A967DZQ9"/>
<dbReference type="SUPFAM" id="SSF52540">
    <property type="entry name" value="P-loop containing nucleoside triphosphate hydrolases"/>
    <property type="match status" value="1"/>
</dbReference>
<evidence type="ECO:0000256" key="1">
    <source>
        <dbReference type="ARBA" id="ARBA00004496"/>
    </source>
</evidence>
<reference evidence="11" key="1">
    <citation type="submission" date="2020-03" db="EMBL/GenBank/DDBJ databases">
        <title>Psychroflexus Maritimus sp. nov., isolate from marine sediment.</title>
        <authorList>
            <person name="Zhong Y.-L."/>
        </authorList>
    </citation>
    <scope>NUCLEOTIDE SEQUENCE</scope>
    <source>
        <strain evidence="11">C1</strain>
    </source>
</reference>
<name>A0A967DZQ9_9FLAO</name>
<evidence type="ECO:0000256" key="5">
    <source>
        <dbReference type="ARBA" id="ARBA00022694"/>
    </source>
</evidence>
<comment type="caution">
    <text evidence="11">The sequence shown here is derived from an EMBL/GenBank/DDBJ whole genome shotgun (WGS) entry which is preliminary data.</text>
</comment>
<dbReference type="Pfam" id="PF02367">
    <property type="entry name" value="TsaE"/>
    <property type="match status" value="1"/>
</dbReference>
<evidence type="ECO:0000256" key="7">
    <source>
        <dbReference type="ARBA" id="ARBA00022741"/>
    </source>
</evidence>
<evidence type="ECO:0000256" key="2">
    <source>
        <dbReference type="ARBA" id="ARBA00007599"/>
    </source>
</evidence>
<comment type="similarity">
    <text evidence="2">Belongs to the TsaE family.</text>
</comment>
<gene>
    <name evidence="11" type="primary">tsaE</name>
    <name evidence="11" type="ORF">G7034_05895</name>
</gene>
<keyword evidence="12" id="KW-1185">Reference proteome</keyword>
<comment type="subcellular location">
    <subcellularLocation>
        <location evidence="1">Cytoplasm</location>
    </subcellularLocation>
</comment>
<dbReference type="GO" id="GO:0046872">
    <property type="term" value="F:metal ion binding"/>
    <property type="evidence" value="ECO:0007669"/>
    <property type="project" value="UniProtKB-KW"/>
</dbReference>
<protein>
    <recommendedName>
        <fullName evidence="3">tRNA threonylcarbamoyladenosine biosynthesis protein TsaE</fullName>
    </recommendedName>
    <alternativeName>
        <fullName evidence="10">t(6)A37 threonylcarbamoyladenosine biosynthesis protein TsaE</fullName>
    </alternativeName>
</protein>
<dbReference type="GO" id="GO:0005737">
    <property type="term" value="C:cytoplasm"/>
    <property type="evidence" value="ECO:0007669"/>
    <property type="project" value="UniProtKB-SubCell"/>
</dbReference>
<keyword evidence="6" id="KW-0479">Metal-binding</keyword>
<keyword evidence="7" id="KW-0547">Nucleotide-binding</keyword>
<evidence type="ECO:0000313" key="11">
    <source>
        <dbReference type="EMBL" id="NGZ89782.1"/>
    </source>
</evidence>
<sequence>MDFSAEYSLNNLHQIGKEIISKAQHQSLLFYGEMGVGKTTLIKSIVQLLESNDVVSSPTFSLVNEYHIPKGRIFHFDLYRINNEEEVADIGFEDYFYEETDWQLIEWPELIPNLIPEKHTAIYIQLLNSNQRKIDLKNF</sequence>
<organism evidence="11 12">
    <name type="scientific">Psychroflexus maritimus</name>
    <dbReference type="NCBI Taxonomy" id="2714865"/>
    <lineage>
        <taxon>Bacteria</taxon>
        <taxon>Pseudomonadati</taxon>
        <taxon>Bacteroidota</taxon>
        <taxon>Flavobacteriia</taxon>
        <taxon>Flavobacteriales</taxon>
        <taxon>Flavobacteriaceae</taxon>
        <taxon>Psychroflexus</taxon>
    </lineage>
</organism>
<keyword evidence="5" id="KW-0819">tRNA processing</keyword>
<evidence type="ECO:0000256" key="9">
    <source>
        <dbReference type="ARBA" id="ARBA00022842"/>
    </source>
</evidence>
<dbReference type="Gene3D" id="3.40.50.300">
    <property type="entry name" value="P-loop containing nucleotide triphosphate hydrolases"/>
    <property type="match status" value="1"/>
</dbReference>
<keyword evidence="9" id="KW-0460">Magnesium</keyword>
<evidence type="ECO:0000256" key="4">
    <source>
        <dbReference type="ARBA" id="ARBA00022490"/>
    </source>
</evidence>
<dbReference type="RefSeq" id="WP_166400045.1">
    <property type="nucleotide sequence ID" value="NZ_JAANAS010000042.1"/>
</dbReference>
<accession>A0A967DZQ9</accession>
<dbReference type="PANTHER" id="PTHR33540">
    <property type="entry name" value="TRNA THREONYLCARBAMOYLADENOSINE BIOSYNTHESIS PROTEIN TSAE"/>
    <property type="match status" value="1"/>
</dbReference>
<dbReference type="Proteomes" id="UP000643701">
    <property type="component" value="Unassembled WGS sequence"/>
</dbReference>
<dbReference type="NCBIfam" id="TIGR00150">
    <property type="entry name" value="T6A_YjeE"/>
    <property type="match status" value="1"/>
</dbReference>
<dbReference type="InterPro" id="IPR027417">
    <property type="entry name" value="P-loop_NTPase"/>
</dbReference>
<dbReference type="EMBL" id="JAANAS010000042">
    <property type="protein sequence ID" value="NGZ89782.1"/>
    <property type="molecule type" value="Genomic_DNA"/>
</dbReference>
<evidence type="ECO:0000256" key="3">
    <source>
        <dbReference type="ARBA" id="ARBA00019010"/>
    </source>
</evidence>
<proteinExistence type="inferred from homology"/>
<evidence type="ECO:0000313" key="12">
    <source>
        <dbReference type="Proteomes" id="UP000643701"/>
    </source>
</evidence>
<keyword evidence="4" id="KW-0963">Cytoplasm</keyword>
<dbReference type="GO" id="GO:0002949">
    <property type="term" value="P:tRNA threonylcarbamoyladenosine modification"/>
    <property type="evidence" value="ECO:0007669"/>
    <property type="project" value="InterPro"/>
</dbReference>
<dbReference type="PANTHER" id="PTHR33540:SF2">
    <property type="entry name" value="TRNA THREONYLCARBAMOYLADENOSINE BIOSYNTHESIS PROTEIN TSAE"/>
    <property type="match status" value="1"/>
</dbReference>
<evidence type="ECO:0000256" key="6">
    <source>
        <dbReference type="ARBA" id="ARBA00022723"/>
    </source>
</evidence>
<dbReference type="InterPro" id="IPR003442">
    <property type="entry name" value="T6A_TsaE"/>
</dbReference>
<evidence type="ECO:0000256" key="8">
    <source>
        <dbReference type="ARBA" id="ARBA00022840"/>
    </source>
</evidence>
<keyword evidence="8" id="KW-0067">ATP-binding</keyword>